<dbReference type="STRING" id="1798531.A2392_00910"/>
<evidence type="ECO:0000313" key="1">
    <source>
        <dbReference type="EMBL" id="OGG86013.1"/>
    </source>
</evidence>
<accession>A0A1F6FJJ4</accession>
<name>A0A1F6FJJ4_9BACT</name>
<evidence type="ECO:0000313" key="2">
    <source>
        <dbReference type="Proteomes" id="UP000177395"/>
    </source>
</evidence>
<sequence>MKITLIALLALVLIGGGYYWYSQEGLETDTEETDELDENEGVPQGKLNINVVCEGALAYMSFPDAESADLFVEECKAGEHPEVIERYKAEMNLGAGAEI</sequence>
<comment type="caution">
    <text evidence="1">The sequence shown here is derived from an EMBL/GenBank/DDBJ whole genome shotgun (WGS) entry which is preliminary data.</text>
</comment>
<dbReference type="AlphaFoldDB" id="A0A1F6FJJ4"/>
<reference evidence="1 2" key="1">
    <citation type="journal article" date="2016" name="Nat. Commun.">
        <title>Thousands of microbial genomes shed light on interconnected biogeochemical processes in an aquifer system.</title>
        <authorList>
            <person name="Anantharaman K."/>
            <person name="Brown C.T."/>
            <person name="Hug L.A."/>
            <person name="Sharon I."/>
            <person name="Castelle C.J."/>
            <person name="Probst A.J."/>
            <person name="Thomas B.C."/>
            <person name="Singh A."/>
            <person name="Wilkins M.J."/>
            <person name="Karaoz U."/>
            <person name="Brodie E.L."/>
            <person name="Williams K.H."/>
            <person name="Hubbard S.S."/>
            <person name="Banfield J.F."/>
        </authorList>
    </citation>
    <scope>NUCLEOTIDE SEQUENCE [LARGE SCALE GENOMIC DNA]</scope>
</reference>
<gene>
    <name evidence="1" type="ORF">A2392_00910</name>
</gene>
<dbReference type="Proteomes" id="UP000177395">
    <property type="component" value="Unassembled WGS sequence"/>
</dbReference>
<proteinExistence type="predicted"/>
<protein>
    <submittedName>
        <fullName evidence="1">Uncharacterized protein</fullName>
    </submittedName>
</protein>
<organism evidence="1 2">
    <name type="scientific">Candidatus Kaiserbacteria bacterium RIFOXYB1_FULL_46_14</name>
    <dbReference type="NCBI Taxonomy" id="1798531"/>
    <lineage>
        <taxon>Bacteria</taxon>
        <taxon>Candidatus Kaiseribacteriota</taxon>
    </lineage>
</organism>
<dbReference type="EMBL" id="MFMS01000002">
    <property type="protein sequence ID" value="OGG86013.1"/>
    <property type="molecule type" value="Genomic_DNA"/>
</dbReference>